<dbReference type="HOGENOM" id="CLU_1324449_0_0_11"/>
<evidence type="ECO:0000313" key="1">
    <source>
        <dbReference type="EMBL" id="ACU72386.1"/>
    </source>
</evidence>
<dbReference type="eggNOG" id="COG3861">
    <property type="taxonomic scope" value="Bacteria"/>
</dbReference>
<organism evidence="1 2">
    <name type="scientific">Catenulispora acidiphila (strain DSM 44928 / JCM 14897 / NBRC 102108 / NRRL B-24433 / ID139908)</name>
    <dbReference type="NCBI Taxonomy" id="479433"/>
    <lineage>
        <taxon>Bacteria</taxon>
        <taxon>Bacillati</taxon>
        <taxon>Actinomycetota</taxon>
        <taxon>Actinomycetes</taxon>
        <taxon>Catenulisporales</taxon>
        <taxon>Catenulisporaceae</taxon>
        <taxon>Catenulispora</taxon>
    </lineage>
</organism>
<evidence type="ECO:0000313" key="2">
    <source>
        <dbReference type="Proteomes" id="UP000000851"/>
    </source>
</evidence>
<evidence type="ECO:0008006" key="3">
    <source>
        <dbReference type="Google" id="ProtNLM"/>
    </source>
</evidence>
<keyword evidence="2" id="KW-1185">Reference proteome</keyword>
<dbReference type="KEGG" id="cai:Caci_3480"/>
<dbReference type="RefSeq" id="WP_012787679.1">
    <property type="nucleotide sequence ID" value="NC_013131.1"/>
</dbReference>
<dbReference type="Proteomes" id="UP000000851">
    <property type="component" value="Chromosome"/>
</dbReference>
<dbReference type="EMBL" id="CP001700">
    <property type="protein sequence ID" value="ACU72386.1"/>
    <property type="molecule type" value="Genomic_DNA"/>
</dbReference>
<name>C7Q966_CATAD</name>
<dbReference type="InterPro" id="IPR011033">
    <property type="entry name" value="PRC_barrel-like_sf"/>
</dbReference>
<dbReference type="AlphaFoldDB" id="C7Q966"/>
<protein>
    <recommendedName>
        <fullName evidence="3">PRC-barrel domain-containing protein</fullName>
    </recommendedName>
</protein>
<dbReference type="InParanoid" id="C7Q966"/>
<reference evidence="1 2" key="1">
    <citation type="journal article" date="2009" name="Stand. Genomic Sci.">
        <title>Complete genome sequence of Catenulispora acidiphila type strain (ID 139908).</title>
        <authorList>
            <person name="Copeland A."/>
            <person name="Lapidus A."/>
            <person name="Glavina Del Rio T."/>
            <person name="Nolan M."/>
            <person name="Lucas S."/>
            <person name="Chen F."/>
            <person name="Tice H."/>
            <person name="Cheng J.F."/>
            <person name="Bruce D."/>
            <person name="Goodwin L."/>
            <person name="Pitluck S."/>
            <person name="Mikhailova N."/>
            <person name="Pati A."/>
            <person name="Ivanova N."/>
            <person name="Mavromatis K."/>
            <person name="Chen A."/>
            <person name="Palaniappan K."/>
            <person name="Chain P."/>
            <person name="Land M."/>
            <person name="Hauser L."/>
            <person name="Chang Y.J."/>
            <person name="Jeffries C.D."/>
            <person name="Chertkov O."/>
            <person name="Brettin T."/>
            <person name="Detter J.C."/>
            <person name="Han C."/>
            <person name="Ali Z."/>
            <person name="Tindall B.J."/>
            <person name="Goker M."/>
            <person name="Bristow J."/>
            <person name="Eisen J.A."/>
            <person name="Markowitz V."/>
            <person name="Hugenholtz P."/>
            <person name="Kyrpides N.C."/>
            <person name="Klenk H.P."/>
        </authorList>
    </citation>
    <scope>NUCLEOTIDE SEQUENCE [LARGE SCALE GENOMIC DNA]</scope>
    <source>
        <strain evidence="2">DSM 44928 / JCM 14897 / NBRC 102108 / NRRL B-24433 / ID139908</strain>
    </source>
</reference>
<accession>C7Q966</accession>
<gene>
    <name evidence="1" type="ordered locus">Caci_3480</name>
</gene>
<dbReference type="Gene3D" id="2.30.30.240">
    <property type="entry name" value="PRC-barrel domain"/>
    <property type="match status" value="1"/>
</dbReference>
<proteinExistence type="predicted"/>
<dbReference type="SUPFAM" id="SSF50346">
    <property type="entry name" value="PRC-barrel domain"/>
    <property type="match status" value="1"/>
</dbReference>
<dbReference type="OrthoDB" id="510842at2"/>
<dbReference type="STRING" id="479433.Caci_3480"/>
<sequence>MYDNLEYVMGSRVRCAGELCGHVESVVVDPVAGKLTHLVVIADEGDGDGEARLVPVHLAVPSTDSVDLNCTRERFEEFEPAVETRFLQGAVDPATGNGGDGRIWQWPYFGVALTPGPLGTAPAVDPEPPITTVERIPAGEVGVRRGERVHAVDGEIGRVRGLVVVPPDSEVTHVLLDEGHLWGRKRVAIPIRDVAGIDLEGVAVRLTKDEIKDLPPVDVAGLEDEGASD</sequence>